<evidence type="ECO:0000313" key="5">
    <source>
        <dbReference type="Proteomes" id="UP000186601"/>
    </source>
</evidence>
<feature type="compositionally biased region" description="Polar residues" evidence="1">
    <location>
        <begin position="356"/>
        <end position="371"/>
    </location>
</feature>
<feature type="compositionally biased region" description="Basic residues" evidence="1">
    <location>
        <begin position="573"/>
        <end position="584"/>
    </location>
</feature>
<feature type="compositionally biased region" description="Basic residues" evidence="1">
    <location>
        <begin position="548"/>
        <end position="557"/>
    </location>
</feature>
<evidence type="ECO:0000256" key="3">
    <source>
        <dbReference type="SAM" id="SignalP"/>
    </source>
</evidence>
<feature type="region of interest" description="Disordered" evidence="1">
    <location>
        <begin position="449"/>
        <end position="472"/>
    </location>
</feature>
<keyword evidence="2" id="KW-0812">Transmembrane</keyword>
<feature type="chain" id="PRO_5015342742" evidence="3">
    <location>
        <begin position="26"/>
        <end position="662"/>
    </location>
</feature>
<feature type="region of interest" description="Disordered" evidence="1">
    <location>
        <begin position="342"/>
        <end position="377"/>
    </location>
</feature>
<dbReference type="Proteomes" id="UP000186601">
    <property type="component" value="Unassembled WGS sequence"/>
</dbReference>
<keyword evidence="2" id="KW-1133">Transmembrane helix</keyword>
<feature type="signal peptide" evidence="3">
    <location>
        <begin position="1"/>
        <end position="25"/>
    </location>
</feature>
<name>A0A2R6NPX6_9APHY</name>
<proteinExistence type="predicted"/>
<reference evidence="4 5" key="1">
    <citation type="submission" date="2018-02" db="EMBL/GenBank/DDBJ databases">
        <title>Genome sequence of the basidiomycete white-rot fungus Phlebia centrifuga.</title>
        <authorList>
            <person name="Granchi Z."/>
            <person name="Peng M."/>
            <person name="de Vries R.P."/>
            <person name="Hilden K."/>
            <person name="Makela M.R."/>
            <person name="Grigoriev I."/>
            <person name="Riley R."/>
        </authorList>
    </citation>
    <scope>NUCLEOTIDE SEQUENCE [LARGE SCALE GENOMIC DNA]</scope>
    <source>
        <strain evidence="4 5">FBCC195</strain>
    </source>
</reference>
<sequence length="662" mass="71801">MSRRFSWSAYIVPLLAAVTIAQVSAQSASPYLQRRQGPPQVSSPVPTTSSFDWWPYPSWGAETSSTTAIPVTFVPNTFAQGITSSDNMLTNSNLLPDSSTPSPTISLPTLIATSSSTSTTSLVYITALPPATTPGRKFTRPTRGSFNVAYLAPLFAILGAALGILLTWLVFRLSRARHLRRRAGSFQPGPEYTPPLTGADGSGSGDGQRSQEVYGTDFLGGTRSHSRSTNEVTPRSNKIIRDCTVHQREAAMAARVEGPASIPLHTENESMSYLEDDPFLVPPSERDGHSIETHSPLDALFGAADVLSDEDEPNDAPYDTMRHKSIRRGILEKLKYGSRYRKGHKRADSDVDVEGLNTSKPDYAPVSTSADDTPIRGRSMDRKYTQSLAASCDEASSGPGFRIVQEDTEADSRKEAGGLLGLNWTLPWIASPDKLNAEDRFTTLPARRSIVDKRRSPSPAVPRRPSPSSLYDDKDIFPAARMHLPRVDSSVLPSSPPRIMSPPLDAQLFFGAIPSKFGSTPHLSFSIPDVSDCEHTSIPQIAESPTRKGSRPNKLRTQRSPPLLPFPSAGKRSPSRNRHIKSRHPTLVSKEHTSPLIIRHAFSPKKGLDQQHEGSSQVGGVIARSSGARAANGEGKAISSTIFGAANNSQSGIEQRLEEIQL</sequence>
<keyword evidence="2" id="KW-0472">Membrane</keyword>
<keyword evidence="3" id="KW-0732">Signal</keyword>
<keyword evidence="5" id="KW-1185">Reference proteome</keyword>
<comment type="caution">
    <text evidence="4">The sequence shown here is derived from an EMBL/GenBank/DDBJ whole genome shotgun (WGS) entry which is preliminary data.</text>
</comment>
<dbReference type="OrthoDB" id="3269515at2759"/>
<evidence type="ECO:0000256" key="1">
    <source>
        <dbReference type="SAM" id="MobiDB-lite"/>
    </source>
</evidence>
<dbReference type="EMBL" id="MLYV02000976">
    <property type="protein sequence ID" value="PSR74570.1"/>
    <property type="molecule type" value="Genomic_DNA"/>
</dbReference>
<feature type="region of interest" description="Disordered" evidence="1">
    <location>
        <begin position="536"/>
        <end position="590"/>
    </location>
</feature>
<organism evidence="4 5">
    <name type="scientific">Hermanssonia centrifuga</name>
    <dbReference type="NCBI Taxonomy" id="98765"/>
    <lineage>
        <taxon>Eukaryota</taxon>
        <taxon>Fungi</taxon>
        <taxon>Dikarya</taxon>
        <taxon>Basidiomycota</taxon>
        <taxon>Agaricomycotina</taxon>
        <taxon>Agaricomycetes</taxon>
        <taxon>Polyporales</taxon>
        <taxon>Meruliaceae</taxon>
        <taxon>Hermanssonia</taxon>
    </lineage>
</organism>
<evidence type="ECO:0000256" key="2">
    <source>
        <dbReference type="SAM" id="Phobius"/>
    </source>
</evidence>
<protein>
    <submittedName>
        <fullName evidence="4">Uncharacterized protein</fullName>
    </submittedName>
</protein>
<feature type="region of interest" description="Disordered" evidence="1">
    <location>
        <begin position="184"/>
        <end position="237"/>
    </location>
</feature>
<feature type="transmembrane region" description="Helical" evidence="2">
    <location>
        <begin position="148"/>
        <end position="171"/>
    </location>
</feature>
<feature type="compositionally biased region" description="Polar residues" evidence="1">
    <location>
        <begin position="227"/>
        <end position="236"/>
    </location>
</feature>
<gene>
    <name evidence="4" type="ORF">PHLCEN_2v9747</name>
</gene>
<evidence type="ECO:0000313" key="4">
    <source>
        <dbReference type="EMBL" id="PSR74570.1"/>
    </source>
</evidence>
<accession>A0A2R6NPX6</accession>
<dbReference type="AlphaFoldDB" id="A0A2R6NPX6"/>